<dbReference type="Proteomes" id="UP000216998">
    <property type="component" value="Unassembled WGS sequence"/>
</dbReference>
<feature type="region of interest" description="Disordered" evidence="1">
    <location>
        <begin position="1"/>
        <end position="22"/>
    </location>
</feature>
<dbReference type="EMBL" id="NOXU01000020">
    <property type="protein sequence ID" value="OYQ36844.1"/>
    <property type="molecule type" value="Genomic_DNA"/>
</dbReference>
<proteinExistence type="predicted"/>
<comment type="caution">
    <text evidence="2">The sequence shown here is derived from an EMBL/GenBank/DDBJ whole genome shotgun (WGS) entry which is preliminary data.</text>
</comment>
<name>A0A255Z7F8_9PROT</name>
<protein>
    <submittedName>
        <fullName evidence="2">Uncharacterized protein</fullName>
    </submittedName>
</protein>
<evidence type="ECO:0000313" key="3">
    <source>
        <dbReference type="Proteomes" id="UP000216998"/>
    </source>
</evidence>
<reference evidence="2 3" key="1">
    <citation type="submission" date="2017-07" db="EMBL/GenBank/DDBJ databases">
        <title>Niveispirillum cyanobacteriorum sp. nov., isolated from cyanobacterial aggregates in a eutrophic lake.</title>
        <authorList>
            <person name="Cai H."/>
        </authorList>
    </citation>
    <scope>NUCLEOTIDE SEQUENCE [LARGE SCALE GENOMIC DNA]</scope>
    <source>
        <strain evidence="3">TH1-14</strain>
    </source>
</reference>
<evidence type="ECO:0000256" key="1">
    <source>
        <dbReference type="SAM" id="MobiDB-lite"/>
    </source>
</evidence>
<organism evidence="2 3">
    <name type="scientific">Niveispirillum lacus</name>
    <dbReference type="NCBI Taxonomy" id="1981099"/>
    <lineage>
        <taxon>Bacteria</taxon>
        <taxon>Pseudomonadati</taxon>
        <taxon>Pseudomonadota</taxon>
        <taxon>Alphaproteobacteria</taxon>
        <taxon>Rhodospirillales</taxon>
        <taxon>Azospirillaceae</taxon>
        <taxon>Niveispirillum</taxon>
    </lineage>
</organism>
<evidence type="ECO:0000313" key="2">
    <source>
        <dbReference type="EMBL" id="OYQ36844.1"/>
    </source>
</evidence>
<dbReference type="AlphaFoldDB" id="A0A255Z7F8"/>
<accession>A0A255Z7F8</accession>
<keyword evidence="3" id="KW-1185">Reference proteome</keyword>
<sequence>MASKLNLPKATKPMPAAASDTGPKELDLAKLENSLAVARVKVLGDAFNTIGKGFDYLRAKKDSEAIIAKAHADIEKARLALETTRLQVDLGHHALDKLEEIQEYVFKILEMLIDEAGQSSDFEGRRRIIADANESLRTLATIRLK</sequence>
<gene>
    <name evidence="2" type="ORF">CHU95_03490</name>
</gene>
<dbReference type="RefSeq" id="WP_094453779.1">
    <property type="nucleotide sequence ID" value="NZ_NOXU01000020.1"/>
</dbReference>